<evidence type="ECO:0000313" key="1">
    <source>
        <dbReference type="EMBL" id="CAG6760668.1"/>
    </source>
</evidence>
<proteinExistence type="predicted"/>
<protein>
    <submittedName>
        <fullName evidence="1">Uncharacterized protein</fullName>
    </submittedName>
</protein>
<sequence length="150" mass="17050">MNKVMRKNIQKLVDWVKIIKGHLIIITRREKIGLWKPKMGLWNPLFVTENHSSKIGFHVVLPKSECYKLESQHSSVECPIQCPHSTHLGCLHPALSLSHPIYLGCWNPALGFSHPFYLGCWLPDLGFLLSIYVECLHPGIGLLNPIYLGC</sequence>
<reference evidence="1" key="1">
    <citation type="submission" date="2021-05" db="EMBL/GenBank/DDBJ databases">
        <authorList>
            <person name="Alioto T."/>
            <person name="Alioto T."/>
            <person name="Gomez Garrido J."/>
        </authorList>
    </citation>
    <scope>NUCLEOTIDE SEQUENCE</scope>
</reference>
<dbReference type="EMBL" id="HBUF01557295">
    <property type="protein sequence ID" value="CAG6760668.1"/>
    <property type="molecule type" value="Transcribed_RNA"/>
</dbReference>
<dbReference type="AlphaFoldDB" id="A0A8D9A6P3"/>
<organism evidence="1">
    <name type="scientific">Cacopsylla melanoneura</name>
    <dbReference type="NCBI Taxonomy" id="428564"/>
    <lineage>
        <taxon>Eukaryota</taxon>
        <taxon>Metazoa</taxon>
        <taxon>Ecdysozoa</taxon>
        <taxon>Arthropoda</taxon>
        <taxon>Hexapoda</taxon>
        <taxon>Insecta</taxon>
        <taxon>Pterygota</taxon>
        <taxon>Neoptera</taxon>
        <taxon>Paraneoptera</taxon>
        <taxon>Hemiptera</taxon>
        <taxon>Sternorrhyncha</taxon>
        <taxon>Psylloidea</taxon>
        <taxon>Psyllidae</taxon>
        <taxon>Psyllinae</taxon>
        <taxon>Cacopsylla</taxon>
    </lineage>
</organism>
<accession>A0A8D9A6P3</accession>
<name>A0A8D9A6P3_9HEMI</name>